<evidence type="ECO:0000313" key="2">
    <source>
        <dbReference type="Proteomes" id="UP000799324"/>
    </source>
</evidence>
<reference evidence="1" key="1">
    <citation type="journal article" date="2020" name="Stud. Mycol.">
        <title>101 Dothideomycetes genomes: a test case for predicting lifestyles and emergence of pathogens.</title>
        <authorList>
            <person name="Haridas S."/>
            <person name="Albert R."/>
            <person name="Binder M."/>
            <person name="Bloem J."/>
            <person name="Labutti K."/>
            <person name="Salamov A."/>
            <person name="Andreopoulos B."/>
            <person name="Baker S."/>
            <person name="Barry K."/>
            <person name="Bills G."/>
            <person name="Bluhm B."/>
            <person name="Cannon C."/>
            <person name="Castanera R."/>
            <person name="Culley D."/>
            <person name="Daum C."/>
            <person name="Ezra D."/>
            <person name="Gonzalez J."/>
            <person name="Henrissat B."/>
            <person name="Kuo A."/>
            <person name="Liang C."/>
            <person name="Lipzen A."/>
            <person name="Lutzoni F."/>
            <person name="Magnuson J."/>
            <person name="Mondo S."/>
            <person name="Nolan M."/>
            <person name="Ohm R."/>
            <person name="Pangilinan J."/>
            <person name="Park H.-J."/>
            <person name="Ramirez L."/>
            <person name="Alfaro M."/>
            <person name="Sun H."/>
            <person name="Tritt A."/>
            <person name="Yoshinaga Y."/>
            <person name="Zwiers L.-H."/>
            <person name="Turgeon B."/>
            <person name="Goodwin S."/>
            <person name="Spatafora J."/>
            <person name="Crous P."/>
            <person name="Grigoriev I."/>
        </authorList>
    </citation>
    <scope>NUCLEOTIDE SEQUENCE</scope>
    <source>
        <strain evidence="1">CBS 122681</strain>
    </source>
</reference>
<dbReference type="Proteomes" id="UP000799324">
    <property type="component" value="Unassembled WGS sequence"/>
</dbReference>
<dbReference type="AlphaFoldDB" id="A0A6A6SS34"/>
<keyword evidence="2" id="KW-1185">Reference proteome</keyword>
<sequence length="313" mass="35679">MARYPLVSLFRDLFSKGRYDLCTVSASGGKLPIPVRMLAQRARCVPEPPAVIRLSDDLVKIRRNSRLPGLNEWTEKKGDEWCLEVDGDQRWYRGCHHFKTVETEEKREEREAQIERCNEVLSRLVQKIVPIVRPKVKWAERKVKPAKVGLNNASKSPGAAAAGMADIIKRHPTARIPLIDIVGSKIPWTTRRPLTVSCYGSFCIPSPRPEGFRLKSILRSDSLCFVKNVKFAIEAEEHVYEPLPSDEAQQKMKLTTFDDTCDGHYCKPSCSWDGYGLMSVSNRRRRRAAAVWNTSWIPTRSQSSGSSNRRYIF</sequence>
<gene>
    <name evidence="1" type="ORF">K491DRAFT_721882</name>
</gene>
<proteinExistence type="predicted"/>
<dbReference type="EMBL" id="MU004502">
    <property type="protein sequence ID" value="KAF2649198.1"/>
    <property type="molecule type" value="Genomic_DNA"/>
</dbReference>
<name>A0A6A6SS34_9PLEO</name>
<evidence type="ECO:0000313" key="1">
    <source>
        <dbReference type="EMBL" id="KAF2649198.1"/>
    </source>
</evidence>
<protein>
    <submittedName>
        <fullName evidence="1">Uncharacterized protein</fullName>
    </submittedName>
</protein>
<accession>A0A6A6SS34</accession>
<organism evidence="1 2">
    <name type="scientific">Lophiostoma macrostomum CBS 122681</name>
    <dbReference type="NCBI Taxonomy" id="1314788"/>
    <lineage>
        <taxon>Eukaryota</taxon>
        <taxon>Fungi</taxon>
        <taxon>Dikarya</taxon>
        <taxon>Ascomycota</taxon>
        <taxon>Pezizomycotina</taxon>
        <taxon>Dothideomycetes</taxon>
        <taxon>Pleosporomycetidae</taxon>
        <taxon>Pleosporales</taxon>
        <taxon>Lophiostomataceae</taxon>
        <taxon>Lophiostoma</taxon>
    </lineage>
</organism>